<proteinExistence type="predicted"/>
<dbReference type="EMBL" id="LKMD01000105">
    <property type="protein sequence ID" value="PIA93622.1"/>
    <property type="molecule type" value="Genomic_DNA"/>
</dbReference>
<gene>
    <name evidence="1" type="ORF">CB0940_04432</name>
</gene>
<dbReference type="Proteomes" id="UP000230605">
    <property type="component" value="Chromosome 4"/>
</dbReference>
<organism evidence="1 2">
    <name type="scientific">Cercospora beticola</name>
    <name type="common">Sugarbeet leaf spot fungus</name>
    <dbReference type="NCBI Taxonomy" id="122368"/>
    <lineage>
        <taxon>Eukaryota</taxon>
        <taxon>Fungi</taxon>
        <taxon>Dikarya</taxon>
        <taxon>Ascomycota</taxon>
        <taxon>Pezizomycotina</taxon>
        <taxon>Dothideomycetes</taxon>
        <taxon>Dothideomycetidae</taxon>
        <taxon>Mycosphaerellales</taxon>
        <taxon>Mycosphaerellaceae</taxon>
        <taxon>Cercospora</taxon>
    </lineage>
</organism>
<protein>
    <submittedName>
        <fullName evidence="1">Uncharacterized protein</fullName>
    </submittedName>
</protein>
<name>A0A2G5HN42_CERBT</name>
<sequence length="92" mass="10384">MRHKITPVPSTIKFVNPHHTSCSCRKFASQYPKCSSSVPPFCSRLSLSFSRAHKHRILARTMRSVLHEQSISSKSFATANQVANWTLANSIR</sequence>
<evidence type="ECO:0000313" key="1">
    <source>
        <dbReference type="EMBL" id="PIA93622.1"/>
    </source>
</evidence>
<accession>A0A2G5HN42</accession>
<reference evidence="1 2" key="1">
    <citation type="submission" date="2015-10" db="EMBL/GenBank/DDBJ databases">
        <title>The cercosporin biosynthetic gene cluster was horizontally transferred to several fungal lineages and shown to be expanded in Cercospora beticola based on microsynteny with recipient genomes.</title>
        <authorList>
            <person name="De Jonge R."/>
            <person name="Ebert M.K."/>
            <person name="Suttle J.C."/>
            <person name="Jurick Ii W.M."/>
            <person name="Secor G.A."/>
            <person name="Thomma B.P."/>
            <person name="Van De Peer Y."/>
            <person name="Bolton M.D."/>
        </authorList>
    </citation>
    <scope>NUCLEOTIDE SEQUENCE [LARGE SCALE GENOMIC DNA]</scope>
    <source>
        <strain evidence="1 2">09-40</strain>
    </source>
</reference>
<dbReference type="PROSITE" id="PS51257">
    <property type="entry name" value="PROKAR_LIPOPROTEIN"/>
    <property type="match status" value="1"/>
</dbReference>
<dbReference type="AlphaFoldDB" id="A0A2G5HN42"/>
<evidence type="ECO:0000313" key="2">
    <source>
        <dbReference type="Proteomes" id="UP000230605"/>
    </source>
</evidence>
<comment type="caution">
    <text evidence="1">The sequence shown here is derived from an EMBL/GenBank/DDBJ whole genome shotgun (WGS) entry which is preliminary data.</text>
</comment>